<dbReference type="RefSeq" id="WP_126377703.1">
    <property type="nucleotide sequence ID" value="NZ_AP017378.1"/>
</dbReference>
<keyword evidence="2" id="KW-1133">Transmembrane helix</keyword>
<feature type="transmembrane region" description="Helical" evidence="2">
    <location>
        <begin position="6"/>
        <end position="26"/>
    </location>
</feature>
<accession>A0A2Z6AXL1</accession>
<protein>
    <recommendedName>
        <fullName evidence="5">DUF2802 domain-containing protein</fullName>
    </recommendedName>
</protein>
<evidence type="ECO:0000256" key="2">
    <source>
        <dbReference type="SAM" id="Phobius"/>
    </source>
</evidence>
<keyword evidence="4" id="KW-1185">Reference proteome</keyword>
<proteinExistence type="predicted"/>
<dbReference type="OrthoDB" id="5471239at2"/>
<dbReference type="KEGG" id="dfl:DFE_1253"/>
<gene>
    <name evidence="3" type="ORF">DFE_1253</name>
</gene>
<evidence type="ECO:0008006" key="5">
    <source>
        <dbReference type="Google" id="ProtNLM"/>
    </source>
</evidence>
<keyword evidence="2" id="KW-0472">Membrane</keyword>
<reference evidence="3 4" key="1">
    <citation type="journal article" date="2018" name="Sci. Adv.">
        <title>Multi-heme cytochromes provide a pathway for survival in energy-limited environments.</title>
        <authorList>
            <person name="Deng X."/>
            <person name="Dohmae N."/>
            <person name="Nealson K.H."/>
            <person name="Hashimoto K."/>
            <person name="Okamoto A."/>
        </authorList>
    </citation>
    <scope>NUCLEOTIDE SEQUENCE [LARGE SCALE GENOMIC DNA]</scope>
    <source>
        <strain evidence="3 4">IS5</strain>
    </source>
</reference>
<dbReference type="AlphaFoldDB" id="A0A2Z6AXL1"/>
<name>A0A2Z6AXL1_9BACT</name>
<dbReference type="EMBL" id="AP017378">
    <property type="protein sequence ID" value="BBD07979.1"/>
    <property type="molecule type" value="Genomic_DNA"/>
</dbReference>
<evidence type="ECO:0000313" key="4">
    <source>
        <dbReference type="Proteomes" id="UP000269883"/>
    </source>
</evidence>
<dbReference type="Proteomes" id="UP000269883">
    <property type="component" value="Chromosome"/>
</dbReference>
<evidence type="ECO:0000256" key="1">
    <source>
        <dbReference type="SAM" id="Coils"/>
    </source>
</evidence>
<keyword evidence="2" id="KW-0812">Transmembrane</keyword>
<evidence type="ECO:0000313" key="3">
    <source>
        <dbReference type="EMBL" id="BBD07979.1"/>
    </source>
</evidence>
<organism evidence="3 4">
    <name type="scientific">Desulfovibrio ferrophilus</name>
    <dbReference type="NCBI Taxonomy" id="241368"/>
    <lineage>
        <taxon>Bacteria</taxon>
        <taxon>Pseudomonadati</taxon>
        <taxon>Thermodesulfobacteriota</taxon>
        <taxon>Desulfovibrionia</taxon>
        <taxon>Desulfovibrionales</taxon>
        <taxon>Desulfovibrionaceae</taxon>
        <taxon>Desulfovibrio</taxon>
    </lineage>
</organism>
<keyword evidence="1" id="KW-0175">Coiled coil</keyword>
<sequence>MSSSLVLLFLVSLTELLLLVVVLVFFMRLRRSETLLNTLQEKQESLLRNLHFNAELEQELVSTFEQRQGELSRLNNALEERIQEVNNLLKQTEQVSRSPHFLREVILSGRRQGKTIPDLATSTGLSVDEVELILDQANQ</sequence>
<feature type="coiled-coil region" evidence="1">
    <location>
        <begin position="29"/>
        <end position="95"/>
    </location>
</feature>